<reference evidence="2 3" key="1">
    <citation type="journal article" date="2024" name="Genome Biol. Evol.">
        <title>Chromosome-level genome assembly of the viviparous eelpout Zoarces viviparus.</title>
        <authorList>
            <person name="Fuhrmann N."/>
            <person name="Brasseur M.V."/>
            <person name="Bakowski C.E."/>
            <person name="Podsiadlowski L."/>
            <person name="Prost S."/>
            <person name="Krehenwinkel H."/>
            <person name="Mayer C."/>
        </authorList>
    </citation>
    <scope>NUCLEOTIDE SEQUENCE [LARGE SCALE GENOMIC DNA]</scope>
    <source>
        <strain evidence="2">NO-MEL_2022_Ind0_liver</strain>
    </source>
</reference>
<feature type="transmembrane region" description="Helical" evidence="1">
    <location>
        <begin position="6"/>
        <end position="28"/>
    </location>
</feature>
<name>A0AAW1FQP7_ZOAVI</name>
<evidence type="ECO:0000313" key="3">
    <source>
        <dbReference type="Proteomes" id="UP001488805"/>
    </source>
</evidence>
<evidence type="ECO:0008006" key="4">
    <source>
        <dbReference type="Google" id="ProtNLM"/>
    </source>
</evidence>
<sequence length="181" mass="20342">MIGNFSLLAAALTVVSVMWLSLLSVLCLRCKKKSKIIHEEHQHQIYNPQTFQRGGSVFAVTQSKTVTRANQITSITAETPEEFEDISTAVMDEQSDYQNISNESVEHTYVAPLEISVYDNEQSARITDADQTPGVYANIHTSLSSKDDEDDYENSEFLDQVVKEQKDIITDEPDYVNENGT</sequence>
<dbReference type="AlphaFoldDB" id="A0AAW1FQP7"/>
<organism evidence="2 3">
    <name type="scientific">Zoarces viviparus</name>
    <name type="common">Viviparous eelpout</name>
    <name type="synonym">Blennius viviparus</name>
    <dbReference type="NCBI Taxonomy" id="48416"/>
    <lineage>
        <taxon>Eukaryota</taxon>
        <taxon>Metazoa</taxon>
        <taxon>Chordata</taxon>
        <taxon>Craniata</taxon>
        <taxon>Vertebrata</taxon>
        <taxon>Euteleostomi</taxon>
        <taxon>Actinopterygii</taxon>
        <taxon>Neopterygii</taxon>
        <taxon>Teleostei</taxon>
        <taxon>Neoteleostei</taxon>
        <taxon>Acanthomorphata</taxon>
        <taxon>Eupercaria</taxon>
        <taxon>Perciformes</taxon>
        <taxon>Cottioidei</taxon>
        <taxon>Zoarcales</taxon>
        <taxon>Zoarcidae</taxon>
        <taxon>Zoarcinae</taxon>
        <taxon>Zoarces</taxon>
    </lineage>
</organism>
<evidence type="ECO:0000256" key="1">
    <source>
        <dbReference type="SAM" id="Phobius"/>
    </source>
</evidence>
<comment type="caution">
    <text evidence="2">The sequence shown here is derived from an EMBL/GenBank/DDBJ whole genome shotgun (WGS) entry which is preliminary data.</text>
</comment>
<evidence type="ECO:0000313" key="2">
    <source>
        <dbReference type="EMBL" id="KAK9536817.1"/>
    </source>
</evidence>
<dbReference type="EMBL" id="JBCEZU010000045">
    <property type="protein sequence ID" value="KAK9536817.1"/>
    <property type="molecule type" value="Genomic_DNA"/>
</dbReference>
<keyword evidence="1" id="KW-1133">Transmembrane helix</keyword>
<proteinExistence type="predicted"/>
<gene>
    <name evidence="2" type="ORF">VZT92_006576</name>
</gene>
<keyword evidence="1" id="KW-0472">Membrane</keyword>
<keyword evidence="1" id="KW-0812">Transmembrane</keyword>
<accession>A0AAW1FQP7</accession>
<dbReference type="Proteomes" id="UP001488805">
    <property type="component" value="Unassembled WGS sequence"/>
</dbReference>
<protein>
    <recommendedName>
        <fullName evidence="4">Linker for activation of T-cells family member 2</fullName>
    </recommendedName>
</protein>
<keyword evidence="3" id="KW-1185">Reference proteome</keyword>